<keyword evidence="11" id="KW-1185">Reference proteome</keyword>
<dbReference type="PANTHER" id="PTHR42884:SF23">
    <property type="entry name" value="FURIN-LIKE PROTEASE 2"/>
    <property type="match status" value="1"/>
</dbReference>
<evidence type="ECO:0000313" key="11">
    <source>
        <dbReference type="Proteomes" id="UP000694941"/>
    </source>
</evidence>
<evidence type="ECO:0000256" key="8">
    <source>
        <dbReference type="SAM" id="SignalP"/>
    </source>
</evidence>
<dbReference type="InterPro" id="IPR036852">
    <property type="entry name" value="Peptidase_S8/S53_dom_sf"/>
</dbReference>
<evidence type="ECO:0000259" key="10">
    <source>
        <dbReference type="Pfam" id="PF16470"/>
    </source>
</evidence>
<dbReference type="PROSITE" id="PS00137">
    <property type="entry name" value="SUBTILASE_HIS"/>
    <property type="match status" value="1"/>
</dbReference>
<keyword evidence="3" id="KW-0378">Hydrolase</keyword>
<feature type="domain" description="Peptidase S8 pro-domain" evidence="10">
    <location>
        <begin position="135"/>
        <end position="209"/>
    </location>
</feature>
<evidence type="ECO:0000313" key="12">
    <source>
        <dbReference type="RefSeq" id="XP_013794730.1"/>
    </source>
</evidence>
<dbReference type="InterPro" id="IPR038466">
    <property type="entry name" value="S8_pro-domain_sf"/>
</dbReference>
<evidence type="ECO:0000259" key="9">
    <source>
        <dbReference type="Pfam" id="PF00082"/>
    </source>
</evidence>
<keyword evidence="5" id="KW-1015">Disulfide bond</keyword>
<proteinExistence type="inferred from homology"/>
<feature type="domain" description="Peptidase S8/S53" evidence="9">
    <location>
        <begin position="292"/>
        <end position="481"/>
    </location>
</feature>
<dbReference type="InterPro" id="IPR015500">
    <property type="entry name" value="Peptidase_S8_subtilisin-rel"/>
</dbReference>
<dbReference type="Proteomes" id="UP000694941">
    <property type="component" value="Unplaced"/>
</dbReference>
<evidence type="ECO:0000256" key="6">
    <source>
        <dbReference type="PROSITE-ProRule" id="PRU01240"/>
    </source>
</evidence>
<evidence type="ECO:0000256" key="3">
    <source>
        <dbReference type="ARBA" id="ARBA00022801"/>
    </source>
</evidence>
<dbReference type="InterPro" id="IPR000209">
    <property type="entry name" value="Peptidase_S8/S53_dom"/>
</dbReference>
<feature type="region of interest" description="Disordered" evidence="7">
    <location>
        <begin position="45"/>
        <end position="64"/>
    </location>
</feature>
<name>A0ABM1C5T2_LIMPO</name>
<gene>
    <name evidence="12" type="primary">LOC106478715</name>
</gene>
<organism evidence="11 12">
    <name type="scientific">Limulus polyphemus</name>
    <name type="common">Atlantic horseshoe crab</name>
    <dbReference type="NCBI Taxonomy" id="6850"/>
    <lineage>
        <taxon>Eukaryota</taxon>
        <taxon>Metazoa</taxon>
        <taxon>Ecdysozoa</taxon>
        <taxon>Arthropoda</taxon>
        <taxon>Chelicerata</taxon>
        <taxon>Merostomata</taxon>
        <taxon>Xiphosura</taxon>
        <taxon>Limulidae</taxon>
        <taxon>Limulus</taxon>
    </lineage>
</organism>
<dbReference type="SUPFAM" id="SSF54897">
    <property type="entry name" value="Protease propeptides/inhibitors"/>
    <property type="match status" value="1"/>
</dbReference>
<feature type="chain" id="PRO_5046411020" evidence="8">
    <location>
        <begin position="25"/>
        <end position="516"/>
    </location>
</feature>
<dbReference type="SUPFAM" id="SSF52743">
    <property type="entry name" value="Subtilisin-like"/>
    <property type="match status" value="1"/>
</dbReference>
<keyword evidence="4" id="KW-0720">Serine protease</keyword>
<feature type="signal peptide" evidence="8">
    <location>
        <begin position="1"/>
        <end position="24"/>
    </location>
</feature>
<dbReference type="InterPro" id="IPR022398">
    <property type="entry name" value="Peptidase_S8_His-AS"/>
</dbReference>
<dbReference type="PANTHER" id="PTHR42884">
    <property type="entry name" value="PROPROTEIN CONVERTASE SUBTILISIN/KEXIN-RELATED"/>
    <property type="match status" value="1"/>
</dbReference>
<dbReference type="Gene3D" id="3.40.50.200">
    <property type="entry name" value="Peptidase S8/S53 domain"/>
    <property type="match status" value="1"/>
</dbReference>
<evidence type="ECO:0000256" key="5">
    <source>
        <dbReference type="ARBA" id="ARBA00023157"/>
    </source>
</evidence>
<dbReference type="PROSITE" id="PS51892">
    <property type="entry name" value="SUBTILASE"/>
    <property type="match status" value="1"/>
</dbReference>
<dbReference type="InterPro" id="IPR032815">
    <property type="entry name" value="S8_pro-domain"/>
</dbReference>
<dbReference type="CDD" id="cd04059">
    <property type="entry name" value="Peptidases_S8_Protein_convertases_Kexins_Furin-like"/>
    <property type="match status" value="1"/>
</dbReference>
<keyword evidence="2" id="KW-0645">Protease</keyword>
<dbReference type="PRINTS" id="PR00723">
    <property type="entry name" value="SUBTILISIN"/>
</dbReference>
<dbReference type="Gene3D" id="3.30.70.850">
    <property type="entry name" value="Peptidase S8, pro-domain"/>
    <property type="match status" value="1"/>
</dbReference>
<comment type="caution">
    <text evidence="6">Lacks conserved residue(s) required for the propagation of feature annotation.</text>
</comment>
<dbReference type="Pfam" id="PF16470">
    <property type="entry name" value="S8_pro-domain"/>
    <property type="match status" value="1"/>
</dbReference>
<evidence type="ECO:0000256" key="7">
    <source>
        <dbReference type="SAM" id="MobiDB-lite"/>
    </source>
</evidence>
<dbReference type="Pfam" id="PF00082">
    <property type="entry name" value="Peptidase_S8"/>
    <property type="match status" value="1"/>
</dbReference>
<sequence length="516" mass="58479">MKLVKECILLNFSIFCFIFLFAETRERSLKHNQWSEDYNKNNTAIISPPKQVKSHITSKSEQRNESLKKNFLIDVDNHLSSTNPQKKNKPSFNLDISKQTSSAFLKDSHKNGRHRRHLRTLERARTYEKPMFTNTFAMKLSGGETVAKEIAQNYELKLVRRIFDDYFLFKHNSVCRRCKRAATRHLKKWTHDNRIEWVEQQQLLIRQKRQLDPDLPEIIYDKAVELPQVEIMDNSIYYRMNEQETAILDEVDMNFNDPFYHDQWYLHNRGQIGYPTENDMNILPVWKAGYTGSGIHLAVLDDGVHPENPEIAKNYDHSISFDFVDMKDLDHQSTVNSSHGTSCASIIAAVANNSICGVGVAYEAKVGGTKILDGPVTDAQEALALTHALHIVDIYSASWGPSDNGRHLAGPGELAEKAFIRGVTQGRKGKGAIYVWAVGNGGKKFDNCNADGYASSIFTIATGALTDEGLSAYYSETCASVLASTYVGGSHKPPTRETFQRDRRKIKVVSYGFRLK</sequence>
<keyword evidence="8" id="KW-0732">Signal</keyword>
<dbReference type="GeneID" id="106478715"/>
<comment type="similarity">
    <text evidence="1">Belongs to the peptidase S8 family. Furin subfamily.</text>
</comment>
<evidence type="ECO:0000256" key="2">
    <source>
        <dbReference type="ARBA" id="ARBA00022670"/>
    </source>
</evidence>
<evidence type="ECO:0000256" key="1">
    <source>
        <dbReference type="ARBA" id="ARBA00005325"/>
    </source>
</evidence>
<reference evidence="12" key="1">
    <citation type="submission" date="2025-08" db="UniProtKB">
        <authorList>
            <consortium name="RefSeq"/>
        </authorList>
    </citation>
    <scope>IDENTIFICATION</scope>
    <source>
        <tissue evidence="12">Muscle</tissue>
    </source>
</reference>
<accession>A0ABM1C5T2</accession>
<dbReference type="InterPro" id="IPR034182">
    <property type="entry name" value="Kexin/furin"/>
</dbReference>
<evidence type="ECO:0000256" key="4">
    <source>
        <dbReference type="ARBA" id="ARBA00022825"/>
    </source>
</evidence>
<protein>
    <submittedName>
        <fullName evidence="12">Neuroendocrine convertase 1-like</fullName>
    </submittedName>
</protein>
<dbReference type="RefSeq" id="XP_013794730.1">
    <property type="nucleotide sequence ID" value="XM_013939276.2"/>
</dbReference>